<accession>A0ABR2L1F7</accession>
<dbReference type="Proteomes" id="UP001470230">
    <property type="component" value="Unassembled WGS sequence"/>
</dbReference>
<gene>
    <name evidence="1" type="ORF">M9Y10_014854</name>
</gene>
<protein>
    <submittedName>
        <fullName evidence="1">Uncharacterized protein</fullName>
    </submittedName>
</protein>
<proteinExistence type="predicted"/>
<evidence type="ECO:0000313" key="1">
    <source>
        <dbReference type="EMBL" id="KAK8896928.1"/>
    </source>
</evidence>
<comment type="caution">
    <text evidence="1">The sequence shown here is derived from an EMBL/GenBank/DDBJ whole genome shotgun (WGS) entry which is preliminary data.</text>
</comment>
<reference evidence="1 2" key="1">
    <citation type="submission" date="2024-04" db="EMBL/GenBank/DDBJ databases">
        <title>Tritrichomonas musculus Genome.</title>
        <authorList>
            <person name="Alves-Ferreira E."/>
            <person name="Grigg M."/>
            <person name="Lorenzi H."/>
            <person name="Galac M."/>
        </authorList>
    </citation>
    <scope>NUCLEOTIDE SEQUENCE [LARGE SCALE GENOMIC DNA]</scope>
    <source>
        <strain evidence="1 2">EAF2021</strain>
    </source>
</reference>
<evidence type="ECO:0000313" key="2">
    <source>
        <dbReference type="Proteomes" id="UP001470230"/>
    </source>
</evidence>
<dbReference type="EMBL" id="JAPFFF010000002">
    <property type="protein sequence ID" value="KAK8896928.1"/>
    <property type="molecule type" value="Genomic_DNA"/>
</dbReference>
<sequence>MQKNISPEYTIVIDIDRSLCEVDQIQEITFEFFNSNFFRQKLTDGEKEAYKRIVDIDLNELVGKNEKVPKEICAKINGQDTIIKTLTGSNHGEEIDILQMDDELLIEDLPKSISLNDQMSSQSQM</sequence>
<keyword evidence="2" id="KW-1185">Reference proteome</keyword>
<name>A0ABR2L1F7_9EUKA</name>
<organism evidence="1 2">
    <name type="scientific">Tritrichomonas musculus</name>
    <dbReference type="NCBI Taxonomy" id="1915356"/>
    <lineage>
        <taxon>Eukaryota</taxon>
        <taxon>Metamonada</taxon>
        <taxon>Parabasalia</taxon>
        <taxon>Tritrichomonadida</taxon>
        <taxon>Tritrichomonadidae</taxon>
        <taxon>Tritrichomonas</taxon>
    </lineage>
</organism>